<protein>
    <submittedName>
        <fullName evidence="1">Uncharacterized protein</fullName>
    </submittedName>
</protein>
<reference evidence="1 2" key="1">
    <citation type="submission" date="2018-10" db="EMBL/GenBank/DDBJ databases">
        <authorList>
            <person name="Ekblom R."/>
            <person name="Jareborg N."/>
        </authorList>
    </citation>
    <scope>NUCLEOTIDE SEQUENCE [LARGE SCALE GENOMIC DNA]</scope>
    <source>
        <tissue evidence="1">Muscle</tissue>
    </source>
</reference>
<dbReference type="EMBL" id="CYRY02013804">
    <property type="protein sequence ID" value="VCW84254.1"/>
    <property type="molecule type" value="Genomic_DNA"/>
</dbReference>
<gene>
    <name evidence="1" type="ORF">BN2614_LOCUS1</name>
</gene>
<organism evidence="1 2">
    <name type="scientific">Gulo gulo</name>
    <name type="common">Wolverine</name>
    <name type="synonym">Gluton</name>
    <dbReference type="NCBI Taxonomy" id="48420"/>
    <lineage>
        <taxon>Eukaryota</taxon>
        <taxon>Metazoa</taxon>
        <taxon>Chordata</taxon>
        <taxon>Craniata</taxon>
        <taxon>Vertebrata</taxon>
        <taxon>Euteleostomi</taxon>
        <taxon>Mammalia</taxon>
        <taxon>Eutheria</taxon>
        <taxon>Laurasiatheria</taxon>
        <taxon>Carnivora</taxon>
        <taxon>Caniformia</taxon>
        <taxon>Musteloidea</taxon>
        <taxon>Mustelidae</taxon>
        <taxon>Guloninae</taxon>
        <taxon>Gulo</taxon>
    </lineage>
</organism>
<dbReference type="Proteomes" id="UP000269945">
    <property type="component" value="Unassembled WGS sequence"/>
</dbReference>
<name>A0A9X9LS07_GULGU</name>
<evidence type="ECO:0000313" key="2">
    <source>
        <dbReference type="Proteomes" id="UP000269945"/>
    </source>
</evidence>
<keyword evidence="2" id="KW-1185">Reference proteome</keyword>
<dbReference type="AlphaFoldDB" id="A0A9X9LS07"/>
<proteinExistence type="predicted"/>
<sequence length="121" mass="13280">MGFPSGRREGSGVPGFPGSISHFPGFGVPRGLGRDFSVGARSPLTCRDHAVSRSCRQRGEQKDLVGLNFLTRVLRHREALPVRTEAHTSSWHTGLSQDLFCDTPYSFLSEVTWGLQNPISP</sequence>
<accession>A0A9X9LS07</accession>
<comment type="caution">
    <text evidence="1">The sequence shown here is derived from an EMBL/GenBank/DDBJ whole genome shotgun (WGS) entry which is preliminary data.</text>
</comment>
<evidence type="ECO:0000313" key="1">
    <source>
        <dbReference type="EMBL" id="VCW84254.1"/>
    </source>
</evidence>